<keyword evidence="3" id="KW-0063">Aspartyl esterase</keyword>
<dbReference type="InterPro" id="IPR011050">
    <property type="entry name" value="Pectin_lyase_fold/virulence"/>
</dbReference>
<dbReference type="InterPro" id="IPR000743">
    <property type="entry name" value="Glyco_hydro_28"/>
</dbReference>
<evidence type="ECO:0000256" key="5">
    <source>
        <dbReference type="PROSITE-ProRule" id="PRU10040"/>
    </source>
</evidence>
<dbReference type="PANTHER" id="PTHR31339:SF9">
    <property type="entry name" value="PLASMIN AND FIBRONECTIN-BINDING PROTEIN A"/>
    <property type="match status" value="1"/>
</dbReference>
<dbReference type="GO" id="GO:0016829">
    <property type="term" value="F:lyase activity"/>
    <property type="evidence" value="ECO:0007669"/>
    <property type="project" value="UniProtKB-KW"/>
</dbReference>
<dbReference type="InterPro" id="IPR000070">
    <property type="entry name" value="Pectinesterase_cat"/>
</dbReference>
<dbReference type="InterPro" id="IPR051801">
    <property type="entry name" value="GH28_Enzymes"/>
</dbReference>
<dbReference type="Pfam" id="PF01095">
    <property type="entry name" value="Pectinesterase"/>
    <property type="match status" value="1"/>
</dbReference>
<dbReference type="Gene3D" id="2.160.20.10">
    <property type="entry name" value="Single-stranded right-handed beta-helix, Pectin lyase-like"/>
    <property type="match status" value="2"/>
</dbReference>
<keyword evidence="2" id="KW-0378">Hydrolase</keyword>
<dbReference type="GO" id="GO:0042545">
    <property type="term" value="P:cell wall modification"/>
    <property type="evidence" value="ECO:0007669"/>
    <property type="project" value="InterPro"/>
</dbReference>
<dbReference type="EMBL" id="CP051685">
    <property type="protein sequence ID" value="QJE03462.1"/>
    <property type="molecule type" value="Genomic_DNA"/>
</dbReference>
<reference evidence="7 8" key="1">
    <citation type="submission" date="2020-04" db="EMBL/GenBank/DDBJ databases">
        <title>Genome sequencing of novel species.</title>
        <authorList>
            <person name="Heo J."/>
            <person name="Kim S.-J."/>
            <person name="Kim J.-S."/>
            <person name="Hong S.-B."/>
            <person name="Kwon S.-W."/>
        </authorList>
    </citation>
    <scope>NUCLEOTIDE SEQUENCE [LARGE SCALE GENOMIC DNA]</scope>
    <source>
        <strain evidence="7 8">GN2-R2</strain>
    </source>
</reference>
<keyword evidence="8" id="KW-1185">Reference proteome</keyword>
<dbReference type="Proteomes" id="UP000502415">
    <property type="component" value="Chromosome"/>
</dbReference>
<dbReference type="KEGG" id="mfy:HH212_18935"/>
<name>A0A7Z2ZWT0_9BURK</name>
<keyword evidence="4" id="KW-0326">Glycosidase</keyword>
<evidence type="ECO:0000256" key="4">
    <source>
        <dbReference type="ARBA" id="ARBA00023295"/>
    </source>
</evidence>
<dbReference type="PROSITE" id="PS00503">
    <property type="entry name" value="PECTINESTERASE_2"/>
    <property type="match status" value="1"/>
</dbReference>
<dbReference type="PROSITE" id="PS00502">
    <property type="entry name" value="POLYGALACTURONASE"/>
    <property type="match status" value="1"/>
</dbReference>
<evidence type="ECO:0000259" key="6">
    <source>
        <dbReference type="Pfam" id="PF01095"/>
    </source>
</evidence>
<dbReference type="AlphaFoldDB" id="A0A7Z2ZWT0"/>
<evidence type="ECO:0000256" key="1">
    <source>
        <dbReference type="ARBA" id="ARBA00008834"/>
    </source>
</evidence>
<evidence type="ECO:0000313" key="7">
    <source>
        <dbReference type="EMBL" id="QJE03462.1"/>
    </source>
</evidence>
<evidence type="ECO:0000313" key="8">
    <source>
        <dbReference type="Proteomes" id="UP000502415"/>
    </source>
</evidence>
<dbReference type="Pfam" id="PF00295">
    <property type="entry name" value="Glyco_hydro_28"/>
    <property type="match status" value="1"/>
</dbReference>
<keyword evidence="7" id="KW-0456">Lyase</keyword>
<protein>
    <submittedName>
        <fullName evidence="7">Pectin lyase fold-containing protein</fullName>
    </submittedName>
</protein>
<dbReference type="GO" id="GO:0005975">
    <property type="term" value="P:carbohydrate metabolic process"/>
    <property type="evidence" value="ECO:0007669"/>
    <property type="project" value="InterPro"/>
</dbReference>
<organism evidence="7 8">
    <name type="scientific">Massilia forsythiae</name>
    <dbReference type="NCBI Taxonomy" id="2728020"/>
    <lineage>
        <taxon>Bacteria</taxon>
        <taxon>Pseudomonadati</taxon>
        <taxon>Pseudomonadota</taxon>
        <taxon>Betaproteobacteria</taxon>
        <taxon>Burkholderiales</taxon>
        <taxon>Oxalobacteraceae</taxon>
        <taxon>Telluria group</taxon>
        <taxon>Massilia</taxon>
    </lineage>
</organism>
<comment type="similarity">
    <text evidence="1">Belongs to the glycosyl hydrolase 28 family.</text>
</comment>
<dbReference type="GO" id="GO:0030599">
    <property type="term" value="F:pectinesterase activity"/>
    <property type="evidence" value="ECO:0007669"/>
    <property type="project" value="InterPro"/>
</dbReference>
<evidence type="ECO:0000256" key="2">
    <source>
        <dbReference type="ARBA" id="ARBA00022801"/>
    </source>
</evidence>
<dbReference type="SUPFAM" id="SSF51126">
    <property type="entry name" value="Pectin lyase-like"/>
    <property type="match status" value="2"/>
</dbReference>
<dbReference type="InterPro" id="IPR012334">
    <property type="entry name" value="Pectin_lyas_fold"/>
</dbReference>
<dbReference type="GO" id="GO:0004650">
    <property type="term" value="F:polygalacturonase activity"/>
    <property type="evidence" value="ECO:0007669"/>
    <property type="project" value="InterPro"/>
</dbReference>
<proteinExistence type="inferred from homology"/>
<gene>
    <name evidence="7" type="ORF">HH212_18935</name>
</gene>
<sequence>MAHAQDTRTVREPAVPPACAVLIAEAEADAAGGATAAGAAPASAASAWGAGQTGRDDAARIQAAIDKCAPGRAVVLAASNGKRAFVSGPLVLKEGVTLVVDDGATLYASTDPALFDRGAGTCGSNDRNGRGCRPLITAEGVRGAGIMGRGAIDGQGGMRIAGKTESWWQIARRAQKEKTRQNVPRLVQVDRARDFTIYGILLKNSPNFHVTLNGVDGFTAWGVRIDTPTDARNTDGIDPISSTNVTIAHSFIRTGDDNVAIKAGNGGPTEHISLVDNHFYSGHGMSIGSETNGGVRKVLVEGLTLDGTTSGLRIKSNDTRGGLVTDIVYRDVCLRAVRTPIDITTHYEQGVPGNLIPSYSGIRMERVHGLTPGRVLLQGYDDAHPLNLALRDVVVDGQPPVTLEHARLSDAGGAPTQFNAPANTAIDCGARFVPFPVDAPRNRRPQLSAEQAKAYAYREVLQWTGPLGAERRDPWDPLADPLATGARFTPDYTVDAGAPADGVTRFASVQAAVSRAVADGERTRRVYIRIAPGTYDELLYVPASGAPITLYSDAADARATRITARLDASTTGAAYRQRYAGQFDHAAPAVRAMYETLKDLPVLQTTGSGTAWIRADGFQARNLTIENGFNRGAVAECSGDACPDNTGGSRVHHQAVALRVDGADRVQFENVRLLGRQDTLFLHSRDAASTVRSFFNRSYVEGDVDFIFGDTIAYFNDCEVRSLGGRAASYALAPDTSRRARYGFVFNGCRFTGDAADGAAGSATGKAAGTRFYLARQWFHNQRCTPYGAIATEGYSCRPGEVDVYKAPNGTIRKRTLESVGKAVILHSRIGAHIDQDTPWSEWNRNGTLAHRPAQFGADDWWNNLQRAGLDPATALGEGPRPAAAATAADIYLGEYGNTIE</sequence>
<dbReference type="InterPro" id="IPR033131">
    <property type="entry name" value="Pectinesterase_Asp_AS"/>
</dbReference>
<dbReference type="PANTHER" id="PTHR31339">
    <property type="entry name" value="PECTIN LYASE-RELATED"/>
    <property type="match status" value="1"/>
</dbReference>
<evidence type="ECO:0000256" key="3">
    <source>
        <dbReference type="ARBA" id="ARBA00023085"/>
    </source>
</evidence>
<feature type="active site" evidence="5">
    <location>
        <position position="705"/>
    </location>
</feature>
<accession>A0A7Z2ZWT0</accession>
<feature type="domain" description="Pectinesterase catalytic" evidence="6">
    <location>
        <begin position="642"/>
        <end position="778"/>
    </location>
</feature>